<dbReference type="RefSeq" id="WP_035133539.1">
    <property type="nucleotide sequence ID" value="NZ_JRLV01000009.1"/>
</dbReference>
<dbReference type="Gene3D" id="3.30.950.30">
    <property type="entry name" value="Schlafen, AAA domain"/>
    <property type="match status" value="1"/>
</dbReference>
<sequence length="359" mass="40928">MKQETISDISNIIGKPEGEKLEYKSVLPPARTLGQIICAFANSAGGIIVLGVTERNGKMIVHGLSEDFRANSILHKALDLLSPKPNINYNYYLHQEKRVYVIQVEASSDLVTIEGKIYQRKGSVNVLNNPNEINITNTYIGISSLFIELNNYQNSCSGSMSKFIDHYKSLLNIVSDLDQILYPEQPSIATTNNEGKILMRILFSSCADNFETYLSDLLYEIYLAKPETLKSDQQVSIKEVLNCSDIQEFIDYIAKKKLSKLQRGSVKGFISENNQIRDLKSITDQEQNEIEKILQIRHLYAHKNGVVDEKFLQYFQGEFSINQQHELSLDKFLEHIKYLLMIVRKIDNSAINKYNLATI</sequence>
<comment type="caution">
    <text evidence="2">The sequence shown here is derived from an EMBL/GenBank/DDBJ whole genome shotgun (WGS) entry which is preliminary data.</text>
</comment>
<dbReference type="Proteomes" id="UP000030129">
    <property type="component" value="Unassembled WGS sequence"/>
</dbReference>
<keyword evidence="3" id="KW-1185">Reference proteome</keyword>
<evidence type="ECO:0000313" key="2">
    <source>
        <dbReference type="EMBL" id="KGO80767.1"/>
    </source>
</evidence>
<dbReference type="eggNOG" id="COG2865">
    <property type="taxonomic scope" value="Bacteria"/>
</dbReference>
<dbReference type="AlphaFoldDB" id="A0A0A2LKJ2"/>
<protein>
    <submittedName>
        <fullName evidence="2">Transcriptional regulator</fullName>
    </submittedName>
</protein>
<dbReference type="EMBL" id="JRLV01000009">
    <property type="protein sequence ID" value="KGO80767.1"/>
    <property type="molecule type" value="Genomic_DNA"/>
</dbReference>
<organism evidence="2 3">
    <name type="scientific">Flavobacterium beibuense F44-8</name>
    <dbReference type="NCBI Taxonomy" id="1406840"/>
    <lineage>
        <taxon>Bacteria</taxon>
        <taxon>Pseudomonadati</taxon>
        <taxon>Bacteroidota</taxon>
        <taxon>Flavobacteriia</taxon>
        <taxon>Flavobacteriales</taxon>
        <taxon>Flavobacteriaceae</taxon>
        <taxon>Flavobacterium</taxon>
    </lineage>
</organism>
<accession>A0A0A2LKJ2</accession>
<evidence type="ECO:0000313" key="3">
    <source>
        <dbReference type="Proteomes" id="UP000030129"/>
    </source>
</evidence>
<dbReference type="Pfam" id="PF04326">
    <property type="entry name" value="SLFN_AlbA_2"/>
    <property type="match status" value="1"/>
</dbReference>
<dbReference type="InterPro" id="IPR038461">
    <property type="entry name" value="Schlafen_AlbA_2_dom_sf"/>
</dbReference>
<gene>
    <name evidence="2" type="ORF">Q763_09525</name>
</gene>
<feature type="domain" description="Schlafen AlbA-2" evidence="1">
    <location>
        <begin position="17"/>
        <end position="124"/>
    </location>
</feature>
<dbReference type="PANTHER" id="PTHR30595:SF6">
    <property type="entry name" value="SCHLAFEN ALBA-2 DOMAIN-CONTAINING PROTEIN"/>
    <property type="match status" value="1"/>
</dbReference>
<dbReference type="InterPro" id="IPR007421">
    <property type="entry name" value="Schlafen_AlbA_2_dom"/>
</dbReference>
<dbReference type="STRING" id="1406840.Q763_09525"/>
<reference evidence="2 3" key="1">
    <citation type="submission" date="2013-09" db="EMBL/GenBank/DDBJ databases">
        <authorList>
            <person name="Zeng Z."/>
            <person name="Chen C."/>
        </authorList>
    </citation>
    <scope>NUCLEOTIDE SEQUENCE [LARGE SCALE GENOMIC DNA]</scope>
    <source>
        <strain evidence="2 3">F44-8</strain>
    </source>
</reference>
<name>A0A0A2LKJ2_9FLAO</name>
<dbReference type="PANTHER" id="PTHR30595">
    <property type="entry name" value="GLPR-RELATED TRANSCRIPTIONAL REPRESSOR"/>
    <property type="match status" value="1"/>
</dbReference>
<evidence type="ECO:0000259" key="1">
    <source>
        <dbReference type="Pfam" id="PF04326"/>
    </source>
</evidence>
<proteinExistence type="predicted"/>